<keyword evidence="3" id="KW-1185">Reference proteome</keyword>
<dbReference type="OrthoDB" id="10579332at2759"/>
<dbReference type="AlphaFoldDB" id="A0A368G7J5"/>
<gene>
    <name evidence="2" type="ORF">ANCCAN_13660</name>
</gene>
<organism evidence="2 3">
    <name type="scientific">Ancylostoma caninum</name>
    <name type="common">Dog hookworm</name>
    <dbReference type="NCBI Taxonomy" id="29170"/>
    <lineage>
        <taxon>Eukaryota</taxon>
        <taxon>Metazoa</taxon>
        <taxon>Ecdysozoa</taxon>
        <taxon>Nematoda</taxon>
        <taxon>Chromadorea</taxon>
        <taxon>Rhabditida</taxon>
        <taxon>Rhabditina</taxon>
        <taxon>Rhabditomorpha</taxon>
        <taxon>Strongyloidea</taxon>
        <taxon>Ancylostomatidae</taxon>
        <taxon>Ancylostomatinae</taxon>
        <taxon>Ancylostoma</taxon>
    </lineage>
</organism>
<dbReference type="Proteomes" id="UP000252519">
    <property type="component" value="Unassembled WGS sequence"/>
</dbReference>
<proteinExistence type="predicted"/>
<evidence type="ECO:0000313" key="3">
    <source>
        <dbReference type="Proteomes" id="UP000252519"/>
    </source>
</evidence>
<accession>A0A368G7J5</accession>
<reference evidence="2 3" key="1">
    <citation type="submission" date="2014-10" db="EMBL/GenBank/DDBJ databases">
        <title>Draft genome of the hookworm Ancylostoma caninum.</title>
        <authorList>
            <person name="Mitreva M."/>
        </authorList>
    </citation>
    <scope>NUCLEOTIDE SEQUENCE [LARGE SCALE GENOMIC DNA]</scope>
    <source>
        <strain evidence="2 3">Baltimore</strain>
    </source>
</reference>
<feature type="transmembrane region" description="Helical" evidence="1">
    <location>
        <begin position="68"/>
        <end position="88"/>
    </location>
</feature>
<evidence type="ECO:0000313" key="2">
    <source>
        <dbReference type="EMBL" id="RCN40414.1"/>
    </source>
</evidence>
<sequence length="130" mass="14647">MKLSDDEILTRLKKKRKVHKHTVLFQLRLAFSFAILGSTIIAIGSGSFSQLTSSWSCMGAYSAASLSLWLPLLLLNFVCTLAATAYSYEAIFVQRNISQYAERREINMEGMDYAQRNNVLKVTSFQAINL</sequence>
<feature type="transmembrane region" description="Helical" evidence="1">
    <location>
        <begin position="21"/>
        <end position="48"/>
    </location>
</feature>
<keyword evidence="1" id="KW-0812">Transmembrane</keyword>
<comment type="caution">
    <text evidence="2">The sequence shown here is derived from an EMBL/GenBank/DDBJ whole genome shotgun (WGS) entry which is preliminary data.</text>
</comment>
<dbReference type="STRING" id="29170.A0A368G7J5"/>
<name>A0A368G7J5_ANCCA</name>
<keyword evidence="1" id="KW-0472">Membrane</keyword>
<keyword evidence="1" id="KW-1133">Transmembrane helix</keyword>
<dbReference type="EMBL" id="JOJR01000286">
    <property type="protein sequence ID" value="RCN40414.1"/>
    <property type="molecule type" value="Genomic_DNA"/>
</dbReference>
<evidence type="ECO:0000256" key="1">
    <source>
        <dbReference type="SAM" id="Phobius"/>
    </source>
</evidence>
<protein>
    <submittedName>
        <fullName evidence="2">Uncharacterized protein</fullName>
    </submittedName>
</protein>